<dbReference type="EMBL" id="MU393502">
    <property type="protein sequence ID" value="KAI4863508.1"/>
    <property type="molecule type" value="Genomic_DNA"/>
</dbReference>
<name>A0ACB9YWC1_9PEZI</name>
<accession>A0ACB9YWC1</accession>
<keyword evidence="2" id="KW-1185">Reference proteome</keyword>
<gene>
    <name evidence="1" type="ORF">F4820DRAFT_426577</name>
</gene>
<protein>
    <submittedName>
        <fullName evidence="1">Uncharacterized protein</fullName>
    </submittedName>
</protein>
<comment type="caution">
    <text evidence="1">The sequence shown here is derived from an EMBL/GenBank/DDBJ whole genome shotgun (WGS) entry which is preliminary data.</text>
</comment>
<proteinExistence type="predicted"/>
<organism evidence="1 2">
    <name type="scientific">Hypoxylon rubiginosum</name>
    <dbReference type="NCBI Taxonomy" id="110542"/>
    <lineage>
        <taxon>Eukaryota</taxon>
        <taxon>Fungi</taxon>
        <taxon>Dikarya</taxon>
        <taxon>Ascomycota</taxon>
        <taxon>Pezizomycotina</taxon>
        <taxon>Sordariomycetes</taxon>
        <taxon>Xylariomycetidae</taxon>
        <taxon>Xylariales</taxon>
        <taxon>Hypoxylaceae</taxon>
        <taxon>Hypoxylon</taxon>
    </lineage>
</organism>
<evidence type="ECO:0000313" key="2">
    <source>
        <dbReference type="Proteomes" id="UP001497700"/>
    </source>
</evidence>
<reference evidence="1 2" key="1">
    <citation type="journal article" date="2022" name="New Phytol.">
        <title>Ecological generalism drives hyperdiversity of secondary metabolite gene clusters in xylarialean endophytes.</title>
        <authorList>
            <person name="Franco M.E.E."/>
            <person name="Wisecaver J.H."/>
            <person name="Arnold A.E."/>
            <person name="Ju Y.M."/>
            <person name="Slot J.C."/>
            <person name="Ahrendt S."/>
            <person name="Moore L.P."/>
            <person name="Eastman K.E."/>
            <person name="Scott K."/>
            <person name="Konkel Z."/>
            <person name="Mondo S.J."/>
            <person name="Kuo A."/>
            <person name="Hayes R.D."/>
            <person name="Haridas S."/>
            <person name="Andreopoulos B."/>
            <person name="Riley R."/>
            <person name="LaButti K."/>
            <person name="Pangilinan J."/>
            <person name="Lipzen A."/>
            <person name="Amirebrahimi M."/>
            <person name="Yan J."/>
            <person name="Adam C."/>
            <person name="Keymanesh K."/>
            <person name="Ng V."/>
            <person name="Louie K."/>
            <person name="Northen T."/>
            <person name="Drula E."/>
            <person name="Henrissat B."/>
            <person name="Hsieh H.M."/>
            <person name="Youens-Clark K."/>
            <person name="Lutzoni F."/>
            <person name="Miadlikowska J."/>
            <person name="Eastwood D.C."/>
            <person name="Hamelin R.C."/>
            <person name="Grigoriev I.V."/>
            <person name="U'Ren J.M."/>
        </authorList>
    </citation>
    <scope>NUCLEOTIDE SEQUENCE [LARGE SCALE GENOMIC DNA]</scope>
    <source>
        <strain evidence="1 2">CBS 119005</strain>
    </source>
</reference>
<sequence>MILSHFACWLPVWYHGLVRIWCVLGRGAYVSLSLLPRLRQSCIAPRLQFSGAWRIENRSAIVRRYLYQDLHLWLEDICRSS</sequence>
<dbReference type="Proteomes" id="UP001497700">
    <property type="component" value="Unassembled WGS sequence"/>
</dbReference>
<evidence type="ECO:0000313" key="1">
    <source>
        <dbReference type="EMBL" id="KAI4863508.1"/>
    </source>
</evidence>